<evidence type="ECO:0000313" key="4">
    <source>
        <dbReference type="Proteomes" id="UP000280501"/>
    </source>
</evidence>
<gene>
    <name evidence="3" type="ORF">EDD34_1273</name>
</gene>
<dbReference type="OrthoDB" id="4462574at2"/>
<dbReference type="SMART" id="SM00347">
    <property type="entry name" value="HTH_MARR"/>
    <property type="match status" value="1"/>
</dbReference>
<protein>
    <submittedName>
        <fullName evidence="3">MarR family transcriptional regulator for hemolysin</fullName>
    </submittedName>
</protein>
<evidence type="ECO:0000313" key="3">
    <source>
        <dbReference type="EMBL" id="RPF20676.1"/>
    </source>
</evidence>
<dbReference type="InterPro" id="IPR000835">
    <property type="entry name" value="HTH_MarR-typ"/>
</dbReference>
<name>A0A3N4YMK9_9MICO</name>
<dbReference type="Proteomes" id="UP000280501">
    <property type="component" value="Unassembled WGS sequence"/>
</dbReference>
<comment type="caution">
    <text evidence="3">The sequence shown here is derived from an EMBL/GenBank/DDBJ whole genome shotgun (WGS) entry which is preliminary data.</text>
</comment>
<dbReference type="PROSITE" id="PS50995">
    <property type="entry name" value="HTH_MARR_2"/>
    <property type="match status" value="1"/>
</dbReference>
<dbReference type="SUPFAM" id="SSF46785">
    <property type="entry name" value="Winged helix' DNA-binding domain"/>
    <property type="match status" value="1"/>
</dbReference>
<dbReference type="EMBL" id="RKQZ01000001">
    <property type="protein sequence ID" value="RPF20676.1"/>
    <property type="molecule type" value="Genomic_DNA"/>
</dbReference>
<dbReference type="InterPro" id="IPR039422">
    <property type="entry name" value="MarR/SlyA-like"/>
</dbReference>
<reference evidence="3 4" key="1">
    <citation type="submission" date="2018-11" db="EMBL/GenBank/DDBJ databases">
        <title>Sequencing the genomes of 1000 actinobacteria strains.</title>
        <authorList>
            <person name="Klenk H.-P."/>
        </authorList>
    </citation>
    <scope>NUCLEOTIDE SEQUENCE [LARGE SCALE GENOMIC DNA]</scope>
    <source>
        <strain evidence="3 4">DSM 15700</strain>
    </source>
</reference>
<dbReference type="Pfam" id="PF01047">
    <property type="entry name" value="MarR"/>
    <property type="match status" value="1"/>
</dbReference>
<dbReference type="InterPro" id="IPR036390">
    <property type="entry name" value="WH_DNA-bd_sf"/>
</dbReference>
<dbReference type="PANTHER" id="PTHR33164">
    <property type="entry name" value="TRANSCRIPTIONAL REGULATOR, MARR FAMILY"/>
    <property type="match status" value="1"/>
</dbReference>
<dbReference type="AlphaFoldDB" id="A0A3N4YMK9"/>
<dbReference type="Gene3D" id="1.10.10.10">
    <property type="entry name" value="Winged helix-like DNA-binding domain superfamily/Winged helix DNA-binding domain"/>
    <property type="match status" value="1"/>
</dbReference>
<dbReference type="RefSeq" id="WP_123813812.1">
    <property type="nucleotide sequence ID" value="NZ_RKQZ01000001.1"/>
</dbReference>
<dbReference type="CDD" id="cd00090">
    <property type="entry name" value="HTH_ARSR"/>
    <property type="match status" value="1"/>
</dbReference>
<dbReference type="GO" id="GO:0003700">
    <property type="term" value="F:DNA-binding transcription factor activity"/>
    <property type="evidence" value="ECO:0007669"/>
    <property type="project" value="InterPro"/>
</dbReference>
<organism evidence="3 4">
    <name type="scientific">Myceligenerans xiligouense</name>
    <dbReference type="NCBI Taxonomy" id="253184"/>
    <lineage>
        <taxon>Bacteria</taxon>
        <taxon>Bacillati</taxon>
        <taxon>Actinomycetota</taxon>
        <taxon>Actinomycetes</taxon>
        <taxon>Micrococcales</taxon>
        <taxon>Promicromonosporaceae</taxon>
        <taxon>Myceligenerans</taxon>
    </lineage>
</organism>
<feature type="region of interest" description="Disordered" evidence="1">
    <location>
        <begin position="1"/>
        <end position="23"/>
    </location>
</feature>
<evidence type="ECO:0000256" key="1">
    <source>
        <dbReference type="SAM" id="MobiDB-lite"/>
    </source>
</evidence>
<keyword evidence="4" id="KW-1185">Reference proteome</keyword>
<feature type="domain" description="HTH marR-type" evidence="2">
    <location>
        <begin position="24"/>
        <end position="157"/>
    </location>
</feature>
<dbReference type="GO" id="GO:0006950">
    <property type="term" value="P:response to stress"/>
    <property type="evidence" value="ECO:0007669"/>
    <property type="project" value="TreeGrafter"/>
</dbReference>
<feature type="compositionally biased region" description="Basic and acidic residues" evidence="1">
    <location>
        <begin position="162"/>
        <end position="176"/>
    </location>
</feature>
<dbReference type="InterPro" id="IPR036388">
    <property type="entry name" value="WH-like_DNA-bd_sf"/>
</dbReference>
<dbReference type="PANTHER" id="PTHR33164:SF43">
    <property type="entry name" value="HTH-TYPE TRANSCRIPTIONAL REPRESSOR YETL"/>
    <property type="match status" value="1"/>
</dbReference>
<evidence type="ECO:0000259" key="2">
    <source>
        <dbReference type="PROSITE" id="PS50995"/>
    </source>
</evidence>
<dbReference type="InterPro" id="IPR011991">
    <property type="entry name" value="ArsR-like_HTH"/>
</dbReference>
<dbReference type="PRINTS" id="PR00598">
    <property type="entry name" value="HTHMARR"/>
</dbReference>
<accession>A0A3N4YMK9</accession>
<sequence>MSDTPADHPSAGEGTGPASAPSGRVPVAVALWKTAQPLIRGFDALLLENGASWQVWHILLALSTNPPRTQRELAGAVGIREATLTHHLRAMEDNGLITRTRAPGNRRVQQVQVTDAGARLFSRLRDAAVTFDQRLRTVIGSEDDIARFLDVLGRLAAAAPEGGRDILPEDWPHEPEPPAAAAR</sequence>
<feature type="region of interest" description="Disordered" evidence="1">
    <location>
        <begin position="162"/>
        <end position="183"/>
    </location>
</feature>
<proteinExistence type="predicted"/>